<dbReference type="InterPro" id="IPR051454">
    <property type="entry name" value="RNA/ubiquinone_mod_enzymes"/>
</dbReference>
<dbReference type="MEROPS" id="U32.002"/>
<evidence type="ECO:0000256" key="1">
    <source>
        <dbReference type="ARBA" id="ARBA00022670"/>
    </source>
</evidence>
<dbReference type="HOGENOM" id="CLU_011540_0_2_9"/>
<dbReference type="Pfam" id="PF16325">
    <property type="entry name" value="Peptidase_U32_C"/>
    <property type="match status" value="1"/>
</dbReference>
<dbReference type="STRING" id="293826.Amet_2471"/>
<dbReference type="eggNOG" id="COG0826">
    <property type="taxonomic scope" value="Bacteria"/>
</dbReference>
<dbReference type="PANTHER" id="PTHR30217:SF6">
    <property type="entry name" value="TRNA HYDROXYLATION PROTEIN P"/>
    <property type="match status" value="1"/>
</dbReference>
<evidence type="ECO:0000313" key="6">
    <source>
        <dbReference type="Proteomes" id="UP000001572"/>
    </source>
</evidence>
<dbReference type="RefSeq" id="WP_012063600.1">
    <property type="nucleotide sequence ID" value="NC_009633.1"/>
</dbReference>
<dbReference type="Gene3D" id="2.40.30.10">
    <property type="entry name" value="Translation factors"/>
    <property type="match status" value="1"/>
</dbReference>
<dbReference type="SUPFAM" id="SSF51412">
    <property type="entry name" value="Inosine monophosphate dehydrogenase (IMPDH)"/>
    <property type="match status" value="1"/>
</dbReference>
<evidence type="ECO:0000259" key="4">
    <source>
        <dbReference type="Pfam" id="PF16325"/>
    </source>
</evidence>
<proteinExistence type="inferred from homology"/>
<sequence length="413" mass="47714">MNKVELLAPAGDLERLKIAVIYGADAIYVGGQIFGLRAAAKNFTLEELKEGVDFAHEHGVKVFVTANIIPHNEDLKGLHEYLIELDKVGIDAIIVSDPGTFMIVKETVPNMEVHISTQANSVNYETVNFWYKLGASRVVLARELNFTEIKEIKEKIPAEVELEAFVHGAMCMSYSGRCLLSNYMANRDANRGECAQPCRWKYHLVEETRPGEYMPIYEDERGTYFMNSKDLCMIEYIPEIIESGITSLKIEGRMKTTYYVATVLRAYRTAIDRYYENPQDWEFQEEWLEEIKKASHRDFTTGFYLDKPGRNEHIYGNKSYIRGYDFIGLINKYDPISQIATVEQRNRFFLGDEIEIIGPKEILIKMKIEQMWDEHDEPLEVAPHPQQIIKMKMTEKVAENYILRKERAGGEDE</sequence>
<keyword evidence="6" id="KW-1185">Reference proteome</keyword>
<dbReference type="GO" id="GO:0008233">
    <property type="term" value="F:peptidase activity"/>
    <property type="evidence" value="ECO:0007669"/>
    <property type="project" value="UniProtKB-KW"/>
</dbReference>
<evidence type="ECO:0000256" key="2">
    <source>
        <dbReference type="ARBA" id="ARBA00022801"/>
    </source>
</evidence>
<gene>
    <name evidence="5" type="ordered locus">Amet_2471</name>
</gene>
<dbReference type="AlphaFoldDB" id="A6TR07"/>
<evidence type="ECO:0000256" key="3">
    <source>
        <dbReference type="ARBA" id="ARBA00038374"/>
    </source>
</evidence>
<reference evidence="6" key="1">
    <citation type="journal article" date="2016" name="Genome Announc.">
        <title>Complete genome sequence of Alkaliphilus metalliredigens strain QYMF, an alkaliphilic and metal-reducing bacterium isolated from borax-contaminated leachate ponds.</title>
        <authorList>
            <person name="Hwang C."/>
            <person name="Copeland A."/>
            <person name="Lucas S."/>
            <person name="Lapidus A."/>
            <person name="Barry K."/>
            <person name="Detter J.C."/>
            <person name="Glavina Del Rio T."/>
            <person name="Hammon N."/>
            <person name="Israni S."/>
            <person name="Dalin E."/>
            <person name="Tice H."/>
            <person name="Pitluck S."/>
            <person name="Chertkov O."/>
            <person name="Brettin T."/>
            <person name="Bruce D."/>
            <person name="Han C."/>
            <person name="Schmutz J."/>
            <person name="Larimer F."/>
            <person name="Land M.L."/>
            <person name="Hauser L."/>
            <person name="Kyrpides N."/>
            <person name="Mikhailova N."/>
            <person name="Ye Q."/>
            <person name="Zhou J."/>
            <person name="Richardson P."/>
            <person name="Fields M.W."/>
        </authorList>
    </citation>
    <scope>NUCLEOTIDE SEQUENCE [LARGE SCALE GENOMIC DNA]</scope>
    <source>
        <strain evidence="6">QYMF</strain>
    </source>
</reference>
<dbReference type="Proteomes" id="UP000001572">
    <property type="component" value="Chromosome"/>
</dbReference>
<dbReference type="Pfam" id="PF01136">
    <property type="entry name" value="Peptidase_U32"/>
    <property type="match status" value="1"/>
</dbReference>
<dbReference type="GO" id="GO:0006508">
    <property type="term" value="P:proteolysis"/>
    <property type="evidence" value="ECO:0007669"/>
    <property type="project" value="UniProtKB-KW"/>
</dbReference>
<dbReference type="KEGG" id="amt:Amet_2471"/>
<keyword evidence="2" id="KW-0378">Hydrolase</keyword>
<comment type="similarity">
    <text evidence="3">Belongs to the peptidase U32 family.</text>
</comment>
<organism evidence="5 6">
    <name type="scientific">Alkaliphilus metalliredigens (strain QYMF)</name>
    <dbReference type="NCBI Taxonomy" id="293826"/>
    <lineage>
        <taxon>Bacteria</taxon>
        <taxon>Bacillati</taxon>
        <taxon>Bacillota</taxon>
        <taxon>Clostridia</taxon>
        <taxon>Peptostreptococcales</taxon>
        <taxon>Natronincolaceae</taxon>
        <taxon>Alkaliphilus</taxon>
    </lineage>
</organism>
<evidence type="ECO:0000313" key="5">
    <source>
        <dbReference type="EMBL" id="ABR48625.1"/>
    </source>
</evidence>
<name>A6TR07_ALKMQ</name>
<keyword evidence="1" id="KW-0645">Protease</keyword>
<dbReference type="InterPro" id="IPR001539">
    <property type="entry name" value="Peptidase_U32"/>
</dbReference>
<dbReference type="EMBL" id="CP000724">
    <property type="protein sequence ID" value="ABR48625.1"/>
    <property type="molecule type" value="Genomic_DNA"/>
</dbReference>
<feature type="domain" description="Peptidase family U32 C-terminal" evidence="4">
    <location>
        <begin position="322"/>
        <end position="404"/>
    </location>
</feature>
<dbReference type="InterPro" id="IPR032525">
    <property type="entry name" value="Peptidase_U32_C"/>
</dbReference>
<dbReference type="PANTHER" id="PTHR30217">
    <property type="entry name" value="PEPTIDASE U32 FAMILY"/>
    <property type="match status" value="1"/>
</dbReference>
<dbReference type="OrthoDB" id="9807498at2"/>
<accession>A6TR07</accession>
<dbReference type="PROSITE" id="PS01276">
    <property type="entry name" value="PEPTIDASE_U32"/>
    <property type="match status" value="1"/>
</dbReference>
<protein>
    <submittedName>
        <fullName evidence="5">Peptidase U32</fullName>
    </submittedName>
</protein>